<proteinExistence type="predicted"/>
<accession>A0A9D4JMW4</accession>
<reference evidence="1" key="1">
    <citation type="journal article" date="2019" name="bioRxiv">
        <title>The Genome of the Zebra Mussel, Dreissena polymorpha: A Resource for Invasive Species Research.</title>
        <authorList>
            <person name="McCartney M.A."/>
            <person name="Auch B."/>
            <person name="Kono T."/>
            <person name="Mallez S."/>
            <person name="Zhang Y."/>
            <person name="Obille A."/>
            <person name="Becker A."/>
            <person name="Abrahante J.E."/>
            <person name="Garbe J."/>
            <person name="Badalamenti J.P."/>
            <person name="Herman A."/>
            <person name="Mangelson H."/>
            <person name="Liachko I."/>
            <person name="Sullivan S."/>
            <person name="Sone E.D."/>
            <person name="Koren S."/>
            <person name="Silverstein K.A.T."/>
            <person name="Beckman K.B."/>
            <person name="Gohl D.M."/>
        </authorList>
    </citation>
    <scope>NUCLEOTIDE SEQUENCE</scope>
    <source>
        <strain evidence="1">Duluth1</strain>
        <tissue evidence="1">Whole animal</tissue>
    </source>
</reference>
<reference evidence="1" key="2">
    <citation type="submission" date="2020-11" db="EMBL/GenBank/DDBJ databases">
        <authorList>
            <person name="McCartney M.A."/>
            <person name="Auch B."/>
            <person name="Kono T."/>
            <person name="Mallez S."/>
            <person name="Becker A."/>
            <person name="Gohl D.M."/>
            <person name="Silverstein K.A.T."/>
            <person name="Koren S."/>
            <person name="Bechman K.B."/>
            <person name="Herman A."/>
            <person name="Abrahante J.E."/>
            <person name="Garbe J."/>
        </authorList>
    </citation>
    <scope>NUCLEOTIDE SEQUENCE</scope>
    <source>
        <strain evidence="1">Duluth1</strain>
        <tissue evidence="1">Whole animal</tissue>
    </source>
</reference>
<protein>
    <submittedName>
        <fullName evidence="1">Uncharacterized protein</fullName>
    </submittedName>
</protein>
<gene>
    <name evidence="1" type="ORF">DPMN_143143</name>
</gene>
<keyword evidence="2" id="KW-1185">Reference proteome</keyword>
<comment type="caution">
    <text evidence="1">The sequence shown here is derived from an EMBL/GenBank/DDBJ whole genome shotgun (WGS) entry which is preliminary data.</text>
</comment>
<dbReference type="EMBL" id="JAIWYP010000006">
    <property type="protein sequence ID" value="KAH3814638.1"/>
    <property type="molecule type" value="Genomic_DNA"/>
</dbReference>
<dbReference type="Proteomes" id="UP000828390">
    <property type="component" value="Unassembled WGS sequence"/>
</dbReference>
<evidence type="ECO:0000313" key="2">
    <source>
        <dbReference type="Proteomes" id="UP000828390"/>
    </source>
</evidence>
<sequence length="63" mass="7189">MFIVCRWIVVSLHRRKRDGSSEAGSVEDGRGGPWVEIQARISRVGDEDNLSVPRRRYSVRSTC</sequence>
<organism evidence="1 2">
    <name type="scientific">Dreissena polymorpha</name>
    <name type="common">Zebra mussel</name>
    <name type="synonym">Mytilus polymorpha</name>
    <dbReference type="NCBI Taxonomy" id="45954"/>
    <lineage>
        <taxon>Eukaryota</taxon>
        <taxon>Metazoa</taxon>
        <taxon>Spiralia</taxon>
        <taxon>Lophotrochozoa</taxon>
        <taxon>Mollusca</taxon>
        <taxon>Bivalvia</taxon>
        <taxon>Autobranchia</taxon>
        <taxon>Heteroconchia</taxon>
        <taxon>Euheterodonta</taxon>
        <taxon>Imparidentia</taxon>
        <taxon>Neoheterodontei</taxon>
        <taxon>Myida</taxon>
        <taxon>Dreissenoidea</taxon>
        <taxon>Dreissenidae</taxon>
        <taxon>Dreissena</taxon>
    </lineage>
</organism>
<name>A0A9D4JMW4_DREPO</name>
<evidence type="ECO:0000313" key="1">
    <source>
        <dbReference type="EMBL" id="KAH3814638.1"/>
    </source>
</evidence>
<dbReference type="AlphaFoldDB" id="A0A9D4JMW4"/>